<dbReference type="Proteomes" id="UP000295344">
    <property type="component" value="Unassembled WGS sequence"/>
</dbReference>
<keyword evidence="2" id="KW-0472">Membrane</keyword>
<accession>A0A4R7FQ51</accession>
<name>A0A4R7FQ51_9MICO</name>
<dbReference type="RefSeq" id="WP_211342585.1">
    <property type="nucleotide sequence ID" value="NZ_BAAARP010000001.1"/>
</dbReference>
<keyword evidence="4" id="KW-1185">Reference proteome</keyword>
<dbReference type="EMBL" id="SOAM01000001">
    <property type="protein sequence ID" value="TDS79853.1"/>
    <property type="molecule type" value="Genomic_DNA"/>
</dbReference>
<protein>
    <submittedName>
        <fullName evidence="3">Uncharacterized protein</fullName>
    </submittedName>
</protein>
<proteinExistence type="predicted"/>
<keyword evidence="2" id="KW-0812">Transmembrane</keyword>
<organism evidence="3 4">
    <name type="scientific">Amnibacterium kyonggiense</name>
    <dbReference type="NCBI Taxonomy" id="595671"/>
    <lineage>
        <taxon>Bacteria</taxon>
        <taxon>Bacillati</taxon>
        <taxon>Actinomycetota</taxon>
        <taxon>Actinomycetes</taxon>
        <taxon>Micrococcales</taxon>
        <taxon>Microbacteriaceae</taxon>
        <taxon>Amnibacterium</taxon>
    </lineage>
</organism>
<feature type="region of interest" description="Disordered" evidence="1">
    <location>
        <begin position="65"/>
        <end position="95"/>
    </location>
</feature>
<reference evidence="3 4" key="1">
    <citation type="submission" date="2019-03" db="EMBL/GenBank/DDBJ databases">
        <title>Genomic Encyclopedia of Archaeal and Bacterial Type Strains, Phase II (KMG-II): from individual species to whole genera.</title>
        <authorList>
            <person name="Goeker M."/>
        </authorList>
    </citation>
    <scope>NUCLEOTIDE SEQUENCE [LARGE SCALE GENOMIC DNA]</scope>
    <source>
        <strain evidence="3 4">DSM 24782</strain>
    </source>
</reference>
<dbReference type="AlphaFoldDB" id="A0A4R7FQ51"/>
<feature type="transmembrane region" description="Helical" evidence="2">
    <location>
        <begin position="39"/>
        <end position="61"/>
    </location>
</feature>
<comment type="caution">
    <text evidence="3">The sequence shown here is derived from an EMBL/GenBank/DDBJ whole genome shotgun (WGS) entry which is preliminary data.</text>
</comment>
<gene>
    <name evidence="3" type="ORF">CLV52_0398</name>
</gene>
<keyword evidence="2" id="KW-1133">Transmembrane helix</keyword>
<sequence length="95" mass="9927">MSCPPLRQRLKPLELVGFAAVLGVFAGVVTLVGSRSIDGALILAGIAFIVALLVLAMLALAAGDQPEQDPDVPVLDRERPPKRSRRPGKDVGSGD</sequence>
<evidence type="ECO:0000313" key="4">
    <source>
        <dbReference type="Proteomes" id="UP000295344"/>
    </source>
</evidence>
<evidence type="ECO:0000256" key="2">
    <source>
        <dbReference type="SAM" id="Phobius"/>
    </source>
</evidence>
<evidence type="ECO:0000313" key="3">
    <source>
        <dbReference type="EMBL" id="TDS79853.1"/>
    </source>
</evidence>
<evidence type="ECO:0000256" key="1">
    <source>
        <dbReference type="SAM" id="MobiDB-lite"/>
    </source>
</evidence>
<feature type="transmembrane region" description="Helical" evidence="2">
    <location>
        <begin position="12"/>
        <end position="33"/>
    </location>
</feature>